<dbReference type="PROSITE" id="PS50983">
    <property type="entry name" value="FE_B12_PBP"/>
    <property type="match status" value="1"/>
</dbReference>
<dbReference type="PROSITE" id="PS51318">
    <property type="entry name" value="TAT"/>
    <property type="match status" value="1"/>
</dbReference>
<dbReference type="KEGG" id="rsb:RS694_08565"/>
<dbReference type="Pfam" id="PF01497">
    <property type="entry name" value="Peripla_BP_2"/>
    <property type="match status" value="1"/>
</dbReference>
<dbReference type="InterPro" id="IPR050902">
    <property type="entry name" value="ABC_Transporter_SBP"/>
</dbReference>
<evidence type="ECO:0000313" key="4">
    <source>
        <dbReference type="Proteomes" id="UP000186110"/>
    </source>
</evidence>
<dbReference type="STRING" id="1484693.RS694_08565"/>
<proteinExistence type="predicted"/>
<dbReference type="PANTHER" id="PTHR30535">
    <property type="entry name" value="VITAMIN B12-BINDING PROTEIN"/>
    <property type="match status" value="1"/>
</dbReference>
<evidence type="ECO:0000313" key="3">
    <source>
        <dbReference type="EMBL" id="APW42576.1"/>
    </source>
</evidence>
<dbReference type="SUPFAM" id="SSF53807">
    <property type="entry name" value="Helical backbone' metal receptor"/>
    <property type="match status" value="1"/>
</dbReference>
<sequence>MSYPLSTMQRRTVLRQAVAIGGVLSASAALPSLALAQSNPASASRSAKNGLPRIVSVNGAITEVIYALGAQAQLVGTDTTSLYPEAALATPKVGYMRQLSAEGLLSLKPDVLLATSDAGPPAVLDQVRSAGVKVEMMESDHTWGEVQRLVTVVGNAAAQQARAKALLADLNAQWAATQKLVAAARGPKRRVLFILAHSGTPQVSGSKTGADALIRFAGGVNAIDGFAGYRPMTAEAMAVAAPDLILTTTQGITAAGGIDKFWARPELELTPAYRNRVLVHMDALELLGFGPRLPATVATLHRRLLTA</sequence>
<evidence type="ECO:0000259" key="2">
    <source>
        <dbReference type="PROSITE" id="PS50983"/>
    </source>
</evidence>
<dbReference type="EMBL" id="CP019239">
    <property type="protein sequence ID" value="APW42576.1"/>
    <property type="molecule type" value="Genomic_DNA"/>
</dbReference>
<dbReference type="AlphaFoldDB" id="A0A1P8K995"/>
<dbReference type="InterPro" id="IPR006311">
    <property type="entry name" value="TAT_signal"/>
</dbReference>
<feature type="domain" description="Fe/B12 periplasmic-binding" evidence="2">
    <location>
        <begin position="53"/>
        <end position="307"/>
    </location>
</feature>
<dbReference type="RefSeq" id="WP_029708807.1">
    <property type="nucleotide sequence ID" value="NZ_CP019239.1"/>
</dbReference>
<accession>A0A1P8K995</accession>
<reference evidence="3 4" key="1">
    <citation type="submission" date="2017-01" db="EMBL/GenBank/DDBJ databases">
        <authorList>
            <person name="Mah S.A."/>
            <person name="Swanson W.J."/>
            <person name="Moy G.W."/>
            <person name="Vacquier V.D."/>
        </authorList>
    </citation>
    <scope>NUCLEOTIDE SEQUENCE [LARGE SCALE GENOMIC DNA]</scope>
    <source>
        <strain evidence="3 4">DSM 22694</strain>
    </source>
</reference>
<dbReference type="Gene3D" id="3.40.50.1980">
    <property type="entry name" value="Nitrogenase molybdenum iron protein domain"/>
    <property type="match status" value="2"/>
</dbReference>
<name>A0A1P8K995_9BURK</name>
<keyword evidence="4" id="KW-1185">Reference proteome</keyword>
<feature type="chain" id="PRO_5010282559" evidence="1">
    <location>
        <begin position="37"/>
        <end position="307"/>
    </location>
</feature>
<protein>
    <submittedName>
        <fullName evidence="3">ABC transporter substrate-binding protein</fullName>
    </submittedName>
</protein>
<dbReference type="PANTHER" id="PTHR30535:SF4">
    <property type="entry name" value="HEMIN-BINDING PERIPLASMIC PROTEIN HMUT"/>
    <property type="match status" value="1"/>
</dbReference>
<dbReference type="eggNOG" id="COG4558">
    <property type="taxonomic scope" value="Bacteria"/>
</dbReference>
<dbReference type="InterPro" id="IPR002491">
    <property type="entry name" value="ABC_transptr_periplasmic_BD"/>
</dbReference>
<keyword evidence="1" id="KW-0732">Signal</keyword>
<feature type="signal peptide" evidence="1">
    <location>
        <begin position="1"/>
        <end position="36"/>
    </location>
</feature>
<gene>
    <name evidence="3" type="ORF">RS694_08565</name>
</gene>
<evidence type="ECO:0000256" key="1">
    <source>
        <dbReference type="SAM" id="SignalP"/>
    </source>
</evidence>
<organism evidence="3 4">
    <name type="scientific">Rhodoferax saidenbachensis</name>
    <dbReference type="NCBI Taxonomy" id="1484693"/>
    <lineage>
        <taxon>Bacteria</taxon>
        <taxon>Pseudomonadati</taxon>
        <taxon>Pseudomonadota</taxon>
        <taxon>Betaproteobacteria</taxon>
        <taxon>Burkholderiales</taxon>
        <taxon>Comamonadaceae</taxon>
        <taxon>Rhodoferax</taxon>
    </lineage>
</organism>
<dbReference type="Proteomes" id="UP000186110">
    <property type="component" value="Chromosome"/>
</dbReference>